<keyword evidence="2" id="KW-1185">Reference proteome</keyword>
<protein>
    <submittedName>
        <fullName evidence="1">Uncharacterized protein</fullName>
    </submittedName>
</protein>
<dbReference type="Pfam" id="PF19700">
    <property type="entry name" value="DUF6198"/>
    <property type="match status" value="1"/>
</dbReference>
<dbReference type="RefSeq" id="WP_186805151.1">
    <property type="nucleotide sequence ID" value="NZ_BJUY01000032.1"/>
</dbReference>
<comment type="caution">
    <text evidence="1">The sequence shown here is derived from an EMBL/GenBank/DDBJ whole genome shotgun (WGS) entry which is preliminary data.</text>
</comment>
<dbReference type="InterPro" id="IPR038750">
    <property type="entry name" value="YczE/YyaS-like"/>
</dbReference>
<evidence type="ECO:0000313" key="2">
    <source>
        <dbReference type="Proteomes" id="UP000321662"/>
    </source>
</evidence>
<accession>A0A511AVC8</accession>
<evidence type="ECO:0000313" key="1">
    <source>
        <dbReference type="EMBL" id="GEK92106.1"/>
    </source>
</evidence>
<organism evidence="1 2">
    <name type="scientific">Alkalibacterium kapii</name>
    <dbReference type="NCBI Taxonomy" id="426704"/>
    <lineage>
        <taxon>Bacteria</taxon>
        <taxon>Bacillati</taxon>
        <taxon>Bacillota</taxon>
        <taxon>Bacilli</taxon>
        <taxon>Lactobacillales</taxon>
        <taxon>Carnobacteriaceae</taxon>
        <taxon>Alkalibacterium</taxon>
    </lineage>
</organism>
<sequence length="51" mass="5635">MKKVKIIYSLLGTIFIAVAVSAFRLASLGTDPYTTFNLGFSNLLNMEFGIF</sequence>
<dbReference type="AlphaFoldDB" id="A0A511AVC8"/>
<proteinExistence type="predicted"/>
<dbReference type="Proteomes" id="UP000321662">
    <property type="component" value="Unassembled WGS sequence"/>
</dbReference>
<reference evidence="1 2" key="1">
    <citation type="submission" date="2019-07" db="EMBL/GenBank/DDBJ databases">
        <title>Whole genome shotgun sequence of Alkalibacterium kapii NBRC 103247.</title>
        <authorList>
            <person name="Hosoyama A."/>
            <person name="Uohara A."/>
            <person name="Ohji S."/>
            <person name="Ichikawa N."/>
        </authorList>
    </citation>
    <scope>NUCLEOTIDE SEQUENCE [LARGE SCALE GENOMIC DNA]</scope>
    <source>
        <strain evidence="1 2">NBRC 103247</strain>
    </source>
</reference>
<name>A0A511AVC8_9LACT</name>
<gene>
    <name evidence="1" type="ORF">AKA01nite_17280</name>
</gene>
<dbReference type="EMBL" id="BJUY01000032">
    <property type="protein sequence ID" value="GEK92106.1"/>
    <property type="molecule type" value="Genomic_DNA"/>
</dbReference>